<comment type="caution">
    <text evidence="1">The sequence shown here is derived from an EMBL/GenBank/DDBJ whole genome shotgun (WGS) entry which is preliminary data.</text>
</comment>
<protein>
    <recommendedName>
        <fullName evidence="3">AttH domain-containing protein</fullName>
    </recommendedName>
</protein>
<gene>
    <name evidence="1" type="ORF">MiSe_59560</name>
</gene>
<evidence type="ECO:0000313" key="2">
    <source>
        <dbReference type="Proteomes" id="UP001050975"/>
    </source>
</evidence>
<accession>A0AAV3XKK5</accession>
<dbReference type="SUPFAM" id="SSF159245">
    <property type="entry name" value="AttH-like"/>
    <property type="match status" value="1"/>
</dbReference>
<proteinExistence type="predicted"/>
<dbReference type="AlphaFoldDB" id="A0AAV3XKK5"/>
<dbReference type="EMBL" id="BLAY01000111">
    <property type="protein sequence ID" value="GET41144.1"/>
    <property type="molecule type" value="Genomic_DNA"/>
</dbReference>
<name>A0AAV3XKK5_9CYAN</name>
<dbReference type="RefSeq" id="WP_226587362.1">
    <property type="nucleotide sequence ID" value="NZ_BLAY01000111.1"/>
</dbReference>
<evidence type="ECO:0000313" key="1">
    <source>
        <dbReference type="EMBL" id="GET41144.1"/>
    </source>
</evidence>
<dbReference type="Proteomes" id="UP001050975">
    <property type="component" value="Unassembled WGS sequence"/>
</dbReference>
<evidence type="ECO:0008006" key="3">
    <source>
        <dbReference type="Google" id="ProtNLM"/>
    </source>
</evidence>
<organism evidence="1 2">
    <name type="scientific">Microseira wollei NIES-4236</name>
    <dbReference type="NCBI Taxonomy" id="2530354"/>
    <lineage>
        <taxon>Bacteria</taxon>
        <taxon>Bacillati</taxon>
        <taxon>Cyanobacteriota</taxon>
        <taxon>Cyanophyceae</taxon>
        <taxon>Oscillatoriophycideae</taxon>
        <taxon>Aerosakkonematales</taxon>
        <taxon>Aerosakkonemataceae</taxon>
        <taxon>Microseira</taxon>
    </lineage>
</organism>
<sequence length="355" mass="40303">MTIDEQLLARVEALRIPLDDPASPIDWKDWYHFVLLDREGKVRILVNITLSGRPGQGEIQVSFLVNIANEQLAPEYQIDASLPTFGTAFSLEWQSDMVRRNPLRIQAAGILLEINGKHSTIEVQDQRMQLSIRLQGEAQAAPLLVTEDSPFGTGFIGWGIVPGLQLTGELSVGGQNFNIEPNWYSYHDRNFGRFRWGDDIGWEWFVAFATCEDGRKLTLVLDQPSNKDHSLKGLSYIFVYIDNELYKIFLGSNLRINWNWSRDAILPVRLPGNMASLFSDRTIKVPQTLQVEVTDLQERLLLNVNFDTAIELVVPDNQDRQYTFIEEVTGSLEVSLFLPGETLQAKGLIYGEYVL</sequence>
<reference evidence="1" key="1">
    <citation type="submission" date="2019-10" db="EMBL/GenBank/DDBJ databases">
        <title>Draft genome sequece of Microseira wollei NIES-4236.</title>
        <authorList>
            <person name="Yamaguchi H."/>
            <person name="Suzuki S."/>
            <person name="Kawachi M."/>
        </authorList>
    </citation>
    <scope>NUCLEOTIDE SEQUENCE</scope>
    <source>
        <strain evidence="1">NIES-4236</strain>
    </source>
</reference>
<keyword evidence="2" id="KW-1185">Reference proteome</keyword>